<dbReference type="Proteomes" id="UP001444071">
    <property type="component" value="Unassembled WGS sequence"/>
</dbReference>
<evidence type="ECO:0000313" key="2">
    <source>
        <dbReference type="Proteomes" id="UP001444071"/>
    </source>
</evidence>
<accession>A0ABV0VS65</accession>
<protein>
    <submittedName>
        <fullName evidence="1">Uncharacterized protein</fullName>
    </submittedName>
</protein>
<keyword evidence="2" id="KW-1185">Reference proteome</keyword>
<comment type="caution">
    <text evidence="1">The sequence shown here is derived from an EMBL/GenBank/DDBJ whole genome shotgun (WGS) entry which is preliminary data.</text>
</comment>
<gene>
    <name evidence="1" type="ORF">XENORESO_019341</name>
</gene>
<evidence type="ECO:0000313" key="1">
    <source>
        <dbReference type="EMBL" id="MEQ2259829.1"/>
    </source>
</evidence>
<sequence length="100" mass="10867">MPITEAEFRNAVIGMKTGKSLSINGFTAEYYHKSMDIIAPVLTEVYEEAGCTVGSTVALQREGPGFYFWPGVLLHGVCMFSLCMRGFSPDTPASSHSPKT</sequence>
<name>A0ABV0VS65_9TELE</name>
<dbReference type="EMBL" id="JAHRIM010007108">
    <property type="protein sequence ID" value="MEQ2259829.1"/>
    <property type="molecule type" value="Genomic_DNA"/>
</dbReference>
<reference evidence="1 2" key="1">
    <citation type="submission" date="2021-06" db="EMBL/GenBank/DDBJ databases">
        <authorList>
            <person name="Palmer J.M."/>
        </authorList>
    </citation>
    <scope>NUCLEOTIDE SEQUENCE [LARGE SCALE GENOMIC DNA]</scope>
    <source>
        <strain evidence="1 2">XR_2019</strain>
        <tissue evidence="1">Muscle</tissue>
    </source>
</reference>
<proteinExistence type="predicted"/>
<organism evidence="1 2">
    <name type="scientific">Xenotaenia resolanae</name>
    <dbReference type="NCBI Taxonomy" id="208358"/>
    <lineage>
        <taxon>Eukaryota</taxon>
        <taxon>Metazoa</taxon>
        <taxon>Chordata</taxon>
        <taxon>Craniata</taxon>
        <taxon>Vertebrata</taxon>
        <taxon>Euteleostomi</taxon>
        <taxon>Actinopterygii</taxon>
        <taxon>Neopterygii</taxon>
        <taxon>Teleostei</taxon>
        <taxon>Neoteleostei</taxon>
        <taxon>Acanthomorphata</taxon>
        <taxon>Ovalentaria</taxon>
        <taxon>Atherinomorphae</taxon>
        <taxon>Cyprinodontiformes</taxon>
        <taxon>Goodeidae</taxon>
        <taxon>Xenotaenia</taxon>
    </lineage>
</organism>